<dbReference type="AlphaFoldDB" id="A0A5K3FW64"/>
<evidence type="ECO:0000313" key="1">
    <source>
        <dbReference type="WBParaSite" id="MCU_012179-RA"/>
    </source>
</evidence>
<protein>
    <submittedName>
        <fullName evidence="1">Alternative protein</fullName>
    </submittedName>
</protein>
<accession>A0A5K3FW64</accession>
<dbReference type="WBParaSite" id="MCU_012179-RA">
    <property type="protein sequence ID" value="MCU_012179-RA"/>
    <property type="gene ID" value="MCU_012179"/>
</dbReference>
<organism evidence="1">
    <name type="scientific">Mesocestoides corti</name>
    <name type="common">Flatworm</name>
    <dbReference type="NCBI Taxonomy" id="53468"/>
    <lineage>
        <taxon>Eukaryota</taxon>
        <taxon>Metazoa</taxon>
        <taxon>Spiralia</taxon>
        <taxon>Lophotrochozoa</taxon>
        <taxon>Platyhelminthes</taxon>
        <taxon>Cestoda</taxon>
        <taxon>Eucestoda</taxon>
        <taxon>Cyclophyllidea</taxon>
        <taxon>Mesocestoididae</taxon>
        <taxon>Mesocestoides</taxon>
    </lineage>
</organism>
<proteinExistence type="predicted"/>
<name>A0A5K3FW64_MESCO</name>
<sequence>MLGALNPSSPRCPRLPLYTAPHSCPSLLPRMPLEHRETQDWLKPAWFSMSAP</sequence>
<reference evidence="1" key="1">
    <citation type="submission" date="2019-11" db="UniProtKB">
        <authorList>
            <consortium name="WormBaseParasite"/>
        </authorList>
    </citation>
    <scope>IDENTIFICATION</scope>
</reference>